<feature type="compositionally biased region" description="Basic and acidic residues" evidence="1">
    <location>
        <begin position="59"/>
        <end position="69"/>
    </location>
</feature>
<reference evidence="2" key="1">
    <citation type="submission" date="2020-08" db="EMBL/GenBank/DDBJ databases">
        <title>Whole genome shotgun sequence of Polymorphospora rubra NBRC 101157.</title>
        <authorList>
            <person name="Komaki H."/>
            <person name="Tamura T."/>
        </authorList>
    </citation>
    <scope>NUCLEOTIDE SEQUENCE</scope>
    <source>
        <strain evidence="2">NBRC 101157</strain>
    </source>
</reference>
<evidence type="ECO:0000313" key="3">
    <source>
        <dbReference type="Proteomes" id="UP000680866"/>
    </source>
</evidence>
<name>A0A810N7D9_9ACTN</name>
<dbReference type="Proteomes" id="UP000680866">
    <property type="component" value="Chromosome"/>
</dbReference>
<dbReference type="KEGG" id="pry:Prubr_54050"/>
<feature type="compositionally biased region" description="Polar residues" evidence="1">
    <location>
        <begin position="12"/>
        <end position="22"/>
    </location>
</feature>
<accession>A0A810N7D9</accession>
<organism evidence="2 3">
    <name type="scientific">Polymorphospora rubra</name>
    <dbReference type="NCBI Taxonomy" id="338584"/>
    <lineage>
        <taxon>Bacteria</taxon>
        <taxon>Bacillati</taxon>
        <taxon>Actinomycetota</taxon>
        <taxon>Actinomycetes</taxon>
        <taxon>Micromonosporales</taxon>
        <taxon>Micromonosporaceae</taxon>
        <taxon>Polymorphospora</taxon>
    </lineage>
</organism>
<feature type="region of interest" description="Disordered" evidence="1">
    <location>
        <begin position="49"/>
        <end position="69"/>
    </location>
</feature>
<gene>
    <name evidence="2" type="ORF">Prubr_54050</name>
</gene>
<dbReference type="EMBL" id="AP023359">
    <property type="protein sequence ID" value="BCJ68384.1"/>
    <property type="molecule type" value="Genomic_DNA"/>
</dbReference>
<feature type="region of interest" description="Disordered" evidence="1">
    <location>
        <begin position="1"/>
        <end position="23"/>
    </location>
</feature>
<keyword evidence="3" id="KW-1185">Reference proteome</keyword>
<evidence type="ECO:0000256" key="1">
    <source>
        <dbReference type="SAM" id="MobiDB-lite"/>
    </source>
</evidence>
<protein>
    <submittedName>
        <fullName evidence="2">Uncharacterized protein</fullName>
    </submittedName>
</protein>
<proteinExistence type="predicted"/>
<dbReference type="AlphaFoldDB" id="A0A810N7D9"/>
<sequence>MRLLTPLGSPTVEISTKTNRPGQETDMLWHAFITPQRLTSRGEAAMTCASRSDWSAGSEKNHDLGRWRS</sequence>
<evidence type="ECO:0000313" key="2">
    <source>
        <dbReference type="EMBL" id="BCJ68384.1"/>
    </source>
</evidence>